<protein>
    <submittedName>
        <fullName evidence="3">Uncharacterized protein</fullName>
    </submittedName>
</protein>
<dbReference type="EMBL" id="DUGH01000034">
    <property type="protein sequence ID" value="HIH16043.1"/>
    <property type="molecule type" value="Genomic_DNA"/>
</dbReference>
<keyword evidence="1" id="KW-0175">Coiled coil</keyword>
<sequence length="326" mass="37790">MAKTPGRPLSGRRHNLDPNRGGTPIGFWGPKYVDAVGRTLDRRDLGRAINWVHQNYRARDVPQEELYHHAWRFPSVQRGLTRWLLVALNSRLKPAEVLLSAPERKRINRALLRYFHVMGVSGEEWVARRARRVCDRAVREAEMELQVPAHKRRRRPGKWKKQGKGVRVLSPQQFAGLQRRLEGKVQGWREELRRKAFDGLVKVIADACGESMAPEAPPVRHLYGTLHYLEDFLLKEVLAFKGEFQRYAKQLRAQKEWLQERVAANQASPEERGQLLVVGNAANSLASLLHGIDFFEEDVKNLQRQHNAEIERIQAEKARRRHPHTH</sequence>
<feature type="region of interest" description="Disordered" evidence="2">
    <location>
        <begin position="1"/>
        <end position="22"/>
    </location>
</feature>
<proteinExistence type="predicted"/>
<gene>
    <name evidence="3" type="ORF">HA252_01415</name>
</gene>
<feature type="coiled-coil region" evidence="1">
    <location>
        <begin position="285"/>
        <end position="319"/>
    </location>
</feature>
<reference evidence="4" key="1">
    <citation type="journal article" date="2020" name="bioRxiv">
        <title>A rank-normalized archaeal taxonomy based on genome phylogeny resolves widespread incomplete and uneven classifications.</title>
        <authorList>
            <person name="Rinke C."/>
            <person name="Chuvochina M."/>
            <person name="Mussig A.J."/>
            <person name="Chaumeil P.-A."/>
            <person name="Waite D.W."/>
            <person name="Whitman W.B."/>
            <person name="Parks D.H."/>
            <person name="Hugenholtz P."/>
        </authorList>
    </citation>
    <scope>NUCLEOTIDE SEQUENCE [LARGE SCALE GENOMIC DNA]</scope>
</reference>
<evidence type="ECO:0000313" key="4">
    <source>
        <dbReference type="Proteomes" id="UP000564964"/>
    </source>
</evidence>
<comment type="caution">
    <text evidence="3">The sequence shown here is derived from an EMBL/GenBank/DDBJ whole genome shotgun (WGS) entry which is preliminary data.</text>
</comment>
<dbReference type="Proteomes" id="UP000564964">
    <property type="component" value="Unassembled WGS sequence"/>
</dbReference>
<evidence type="ECO:0000313" key="3">
    <source>
        <dbReference type="EMBL" id="HIH16043.1"/>
    </source>
</evidence>
<organism evidence="3 4">
    <name type="scientific">Candidatus Iainarchaeum sp</name>
    <dbReference type="NCBI Taxonomy" id="3101447"/>
    <lineage>
        <taxon>Archaea</taxon>
        <taxon>Candidatus Iainarchaeota</taxon>
        <taxon>Candidatus Iainarchaeia</taxon>
        <taxon>Candidatus Iainarchaeales</taxon>
        <taxon>Candidatus Iainarchaeaceae</taxon>
        <taxon>Candidatus Iainarchaeum</taxon>
    </lineage>
</organism>
<name>A0A7J4JE76_9ARCH</name>
<dbReference type="AlphaFoldDB" id="A0A7J4JE76"/>
<accession>A0A7J4JE76</accession>
<evidence type="ECO:0000256" key="1">
    <source>
        <dbReference type="SAM" id="Coils"/>
    </source>
</evidence>
<evidence type="ECO:0000256" key="2">
    <source>
        <dbReference type="SAM" id="MobiDB-lite"/>
    </source>
</evidence>